<dbReference type="AlphaFoldDB" id="A0A7U3VQW6"/>
<evidence type="ECO:0000259" key="2">
    <source>
        <dbReference type="PROSITE" id="PS50075"/>
    </source>
</evidence>
<gene>
    <name evidence="3" type="ORF">RVR_7041</name>
</gene>
<feature type="region of interest" description="Disordered" evidence="1">
    <location>
        <begin position="1"/>
        <end position="25"/>
    </location>
</feature>
<reference evidence="3 4" key="2">
    <citation type="journal article" date="2011" name="J. Antibiot.">
        <title>Furaquinocins I and J: novel polyketide isoprenoid hybrid compounds from Streptomyces reveromyceticus SN-593.</title>
        <authorList>
            <person name="Panthee S."/>
            <person name="Takahashi S."/>
            <person name="Takagi H."/>
            <person name="Nogawa T."/>
            <person name="Oowada E."/>
            <person name="Uramoto M."/>
            <person name="Osada H."/>
        </authorList>
    </citation>
    <scope>NUCLEOTIDE SEQUENCE [LARGE SCALE GENOMIC DNA]</scope>
    <source>
        <strain evidence="3 4">SN-593</strain>
    </source>
</reference>
<evidence type="ECO:0000256" key="1">
    <source>
        <dbReference type="SAM" id="MobiDB-lite"/>
    </source>
</evidence>
<protein>
    <recommendedName>
        <fullName evidence="2">Carrier domain-containing protein</fullName>
    </recommendedName>
</protein>
<accession>A0A7U3VQW6</accession>
<dbReference type="PROSITE" id="PS50075">
    <property type="entry name" value="CARRIER"/>
    <property type="match status" value="1"/>
</dbReference>
<dbReference type="Proteomes" id="UP000595703">
    <property type="component" value="Chromosome"/>
</dbReference>
<name>A0A7U3VQW6_9ACTN</name>
<proteinExistence type="predicted"/>
<organism evidence="3 4">
    <name type="scientific">Actinacidiphila reveromycinica</name>
    <dbReference type="NCBI Taxonomy" id="659352"/>
    <lineage>
        <taxon>Bacteria</taxon>
        <taxon>Bacillati</taxon>
        <taxon>Actinomycetota</taxon>
        <taxon>Actinomycetes</taxon>
        <taxon>Kitasatosporales</taxon>
        <taxon>Streptomycetaceae</taxon>
        <taxon>Actinacidiphila</taxon>
    </lineage>
</organism>
<dbReference type="EMBL" id="AP018365">
    <property type="protein sequence ID" value="BBB00124.1"/>
    <property type="molecule type" value="Genomic_DNA"/>
</dbReference>
<dbReference type="RefSeq" id="WP_202236189.1">
    <property type="nucleotide sequence ID" value="NZ_AP018365.1"/>
</dbReference>
<sequence>MADTTTEPTASDAVPPPAAEDTRREVREAAAKIMGITPEEIDDDANLVMLGLGSLQVMRMSSRWRRAGTPVDFDTLVAEPTVRAWAAHVAQVRAAAGEEGAA</sequence>
<reference evidence="3 4" key="1">
    <citation type="journal article" date="2010" name="J. Bacteriol.">
        <title>Biochemical characterization of a novel indole prenyltransferase from Streptomyces sp. SN-593.</title>
        <authorList>
            <person name="Takahashi S."/>
            <person name="Takagi H."/>
            <person name="Toyoda A."/>
            <person name="Uramoto M."/>
            <person name="Nogawa T."/>
            <person name="Ueki M."/>
            <person name="Sakaki Y."/>
            <person name="Osada H."/>
        </authorList>
    </citation>
    <scope>NUCLEOTIDE SEQUENCE [LARGE SCALE GENOMIC DNA]</scope>
    <source>
        <strain evidence="3 4">SN-593</strain>
    </source>
</reference>
<dbReference type="InterPro" id="IPR036736">
    <property type="entry name" value="ACP-like_sf"/>
</dbReference>
<feature type="domain" description="Carrier" evidence="2">
    <location>
        <begin position="20"/>
        <end position="93"/>
    </location>
</feature>
<dbReference type="InterPro" id="IPR009081">
    <property type="entry name" value="PP-bd_ACP"/>
</dbReference>
<reference evidence="3 4" key="4">
    <citation type="journal article" date="2020" name="Sci. Rep.">
        <title>beta-carboline chemical signals induce reveromycin production through a LuxR family regulator in Streptomyces sp. SN-593.</title>
        <authorList>
            <person name="Panthee S."/>
            <person name="Kito N."/>
            <person name="Hayashi T."/>
            <person name="Shimizu T."/>
            <person name="Ishikawa J."/>
            <person name="Hamamoto H."/>
            <person name="Osada H."/>
            <person name="Takahashi S."/>
        </authorList>
    </citation>
    <scope>NUCLEOTIDE SEQUENCE [LARGE SCALE GENOMIC DNA]</scope>
    <source>
        <strain evidence="3 4">SN-593</strain>
    </source>
</reference>
<dbReference type="Gene3D" id="1.10.1200.10">
    <property type="entry name" value="ACP-like"/>
    <property type="match status" value="1"/>
</dbReference>
<dbReference type="Pfam" id="PF00550">
    <property type="entry name" value="PP-binding"/>
    <property type="match status" value="1"/>
</dbReference>
<evidence type="ECO:0000313" key="4">
    <source>
        <dbReference type="Proteomes" id="UP000595703"/>
    </source>
</evidence>
<reference evidence="3 4" key="3">
    <citation type="journal article" date="2011" name="Nat. Chem. Biol.">
        <title>Reveromycin A biosynthesis uses RevG and RevJ for stereospecific spiroacetal formation.</title>
        <authorList>
            <person name="Takahashi S."/>
            <person name="Toyoda A."/>
            <person name="Sekiyama Y."/>
            <person name="Takagi H."/>
            <person name="Nogawa T."/>
            <person name="Uramoto M."/>
            <person name="Suzuki R."/>
            <person name="Koshino H."/>
            <person name="Kumano T."/>
            <person name="Panthee S."/>
            <person name="Dairi T."/>
            <person name="Ishikawa J."/>
            <person name="Ikeda H."/>
            <person name="Sakaki Y."/>
            <person name="Osada H."/>
        </authorList>
    </citation>
    <scope>NUCLEOTIDE SEQUENCE [LARGE SCALE GENOMIC DNA]</scope>
    <source>
        <strain evidence="3 4">SN-593</strain>
    </source>
</reference>
<dbReference type="KEGG" id="arev:RVR_7041"/>
<evidence type="ECO:0000313" key="3">
    <source>
        <dbReference type="EMBL" id="BBB00124.1"/>
    </source>
</evidence>
<keyword evidence="4" id="KW-1185">Reference proteome</keyword>
<dbReference type="SUPFAM" id="SSF47336">
    <property type="entry name" value="ACP-like"/>
    <property type="match status" value="1"/>
</dbReference>